<gene>
    <name evidence="1" type="ORF">SNA_23295</name>
</gene>
<reference evidence="1 2" key="1">
    <citation type="submission" date="2014-09" db="EMBL/GenBank/DDBJ databases">
        <title>Draft genome sequence of Streptomyces natalensis ATCC 27448, producer of the antifungal pimaricin.</title>
        <authorList>
            <person name="Mendes M.V."/>
            <person name="Beites T."/>
            <person name="Pires S."/>
            <person name="Santos C.L."/>
            <person name="Moradas-Ferreira P."/>
        </authorList>
    </citation>
    <scope>NUCLEOTIDE SEQUENCE [LARGE SCALE GENOMIC DNA]</scope>
    <source>
        <strain evidence="1 2">ATCC 27448</strain>
    </source>
</reference>
<sequence length="196" mass="21493">MANISSMTYGRVAEVLQQLGMVSQDRAHTVVEEWGADQYNLTPYDVACSLVGFGVAVRIHADDIDFLEESYASLLNAAAAVAGGAVTVANVRLHEGHATEGFGRPDFAPRDDVLEFERNGQLVSIPAEHFSEDYYDIAAAVDAVAALDPDDDPRAFHLVEFERERHRIYDTVMALVSPEQARALEENLGLQFPGVR</sequence>
<dbReference type="Proteomes" id="UP000032458">
    <property type="component" value="Unassembled WGS sequence"/>
</dbReference>
<dbReference type="AlphaFoldDB" id="A0A0D7CL03"/>
<evidence type="ECO:0000313" key="1">
    <source>
        <dbReference type="EMBL" id="KIZ16137.1"/>
    </source>
</evidence>
<proteinExistence type="predicted"/>
<evidence type="ECO:0000313" key="2">
    <source>
        <dbReference type="Proteomes" id="UP000032458"/>
    </source>
</evidence>
<organism evidence="1 2">
    <name type="scientific">Streptomyces natalensis ATCC 27448</name>
    <dbReference type="NCBI Taxonomy" id="1240678"/>
    <lineage>
        <taxon>Bacteria</taxon>
        <taxon>Bacillati</taxon>
        <taxon>Actinomycetota</taxon>
        <taxon>Actinomycetes</taxon>
        <taxon>Kitasatosporales</taxon>
        <taxon>Streptomycetaceae</taxon>
        <taxon>Streptomyces</taxon>
    </lineage>
</organism>
<accession>A0A0D7CL03</accession>
<name>A0A0D7CL03_9ACTN</name>
<dbReference type="RefSeq" id="WP_030065073.1">
    <property type="nucleotide sequence ID" value="NZ_JRKI01000029.1"/>
</dbReference>
<dbReference type="EMBL" id="JRKI01000029">
    <property type="protein sequence ID" value="KIZ16137.1"/>
    <property type="molecule type" value="Genomic_DNA"/>
</dbReference>
<protein>
    <submittedName>
        <fullName evidence="1">Uncharacterized protein</fullName>
    </submittedName>
</protein>
<comment type="caution">
    <text evidence="1">The sequence shown here is derived from an EMBL/GenBank/DDBJ whole genome shotgun (WGS) entry which is preliminary data.</text>
</comment>
<dbReference type="PATRIC" id="fig|1240678.4.peg.4961"/>
<keyword evidence="2" id="KW-1185">Reference proteome</keyword>